<dbReference type="Proteomes" id="UP000593571">
    <property type="component" value="Unassembled WGS sequence"/>
</dbReference>
<protein>
    <submittedName>
        <fullName evidence="2">Uncharacterized protein</fullName>
    </submittedName>
</protein>
<name>A0A7J8IL24_ROUAE</name>
<dbReference type="AlphaFoldDB" id="A0A7J8IL24"/>
<proteinExistence type="predicted"/>
<dbReference type="EMBL" id="JACASE010000003">
    <property type="protein sequence ID" value="KAF6485274.1"/>
    <property type="molecule type" value="Genomic_DNA"/>
</dbReference>
<evidence type="ECO:0000313" key="2">
    <source>
        <dbReference type="EMBL" id="KAF6485274.1"/>
    </source>
</evidence>
<feature type="region of interest" description="Disordered" evidence="1">
    <location>
        <begin position="49"/>
        <end position="83"/>
    </location>
</feature>
<evidence type="ECO:0000313" key="3">
    <source>
        <dbReference type="Proteomes" id="UP000593571"/>
    </source>
</evidence>
<keyword evidence="3" id="KW-1185">Reference proteome</keyword>
<accession>A0A7J8IL24</accession>
<gene>
    <name evidence="2" type="ORF">HJG63_010517</name>
</gene>
<evidence type="ECO:0000256" key="1">
    <source>
        <dbReference type="SAM" id="MobiDB-lite"/>
    </source>
</evidence>
<comment type="caution">
    <text evidence="2">The sequence shown here is derived from an EMBL/GenBank/DDBJ whole genome shotgun (WGS) entry which is preliminary data.</text>
</comment>
<feature type="region of interest" description="Disordered" evidence="1">
    <location>
        <begin position="124"/>
        <end position="161"/>
    </location>
</feature>
<organism evidence="2 3">
    <name type="scientific">Rousettus aegyptiacus</name>
    <name type="common">Egyptian fruit bat</name>
    <name type="synonym">Pteropus aegyptiacus</name>
    <dbReference type="NCBI Taxonomy" id="9407"/>
    <lineage>
        <taxon>Eukaryota</taxon>
        <taxon>Metazoa</taxon>
        <taxon>Chordata</taxon>
        <taxon>Craniata</taxon>
        <taxon>Vertebrata</taxon>
        <taxon>Euteleostomi</taxon>
        <taxon>Mammalia</taxon>
        <taxon>Eutheria</taxon>
        <taxon>Laurasiatheria</taxon>
        <taxon>Chiroptera</taxon>
        <taxon>Yinpterochiroptera</taxon>
        <taxon>Pteropodoidea</taxon>
        <taxon>Pteropodidae</taxon>
        <taxon>Rousettinae</taxon>
        <taxon>Rousettus</taxon>
    </lineage>
</organism>
<sequence length="209" mass="21060">MAQKGPSGDVSAALGLALRPRYWPPPAPPAPLAGPRAGGAASAISLSLRLPHPTRPPPHTPSSVTGAGGPCHPGSMSYLSGDQQLPEGSFGGAGALSCVPCALNSCSRAPPACSIQVAGRGDSCSPDLSTSAHAPLGRTGVPGRPGPPPTWRSHPSPSSHPLLLPRLTIGGEVCGPRTQVPARQRPCAPCCVMECPLLLGLERGQQTPV</sequence>
<feature type="compositionally biased region" description="Low complexity" evidence="1">
    <location>
        <begin position="151"/>
        <end position="161"/>
    </location>
</feature>
<reference evidence="2 3" key="1">
    <citation type="journal article" date="2020" name="Nature">
        <title>Six reference-quality genomes reveal evolution of bat adaptations.</title>
        <authorList>
            <person name="Jebb D."/>
            <person name="Huang Z."/>
            <person name="Pippel M."/>
            <person name="Hughes G.M."/>
            <person name="Lavrichenko K."/>
            <person name="Devanna P."/>
            <person name="Winkler S."/>
            <person name="Jermiin L.S."/>
            <person name="Skirmuntt E.C."/>
            <person name="Katzourakis A."/>
            <person name="Burkitt-Gray L."/>
            <person name="Ray D.A."/>
            <person name="Sullivan K.A.M."/>
            <person name="Roscito J.G."/>
            <person name="Kirilenko B.M."/>
            <person name="Davalos L.M."/>
            <person name="Corthals A.P."/>
            <person name="Power M.L."/>
            <person name="Jones G."/>
            <person name="Ransome R.D."/>
            <person name="Dechmann D.K.N."/>
            <person name="Locatelli A.G."/>
            <person name="Puechmaille S.J."/>
            <person name="Fedrigo O."/>
            <person name="Jarvis E.D."/>
            <person name="Hiller M."/>
            <person name="Vernes S.C."/>
            <person name="Myers E.W."/>
            <person name="Teeling E.C."/>
        </authorList>
    </citation>
    <scope>NUCLEOTIDE SEQUENCE [LARGE SCALE GENOMIC DNA]</scope>
    <source>
        <strain evidence="2">MRouAeg1</strain>
        <tissue evidence="2">Muscle</tissue>
    </source>
</reference>